<keyword evidence="5" id="KW-1185">Reference proteome</keyword>
<keyword evidence="2" id="KW-0378">Hydrolase</keyword>
<comment type="similarity">
    <text evidence="1">Belongs to the thioesterase PaaI family.</text>
</comment>
<dbReference type="NCBIfam" id="TIGR00369">
    <property type="entry name" value="unchar_dom_1"/>
    <property type="match status" value="1"/>
</dbReference>
<dbReference type="Pfam" id="PF03061">
    <property type="entry name" value="4HBT"/>
    <property type="match status" value="1"/>
</dbReference>
<dbReference type="InterPro" id="IPR029069">
    <property type="entry name" value="HotDog_dom_sf"/>
</dbReference>
<organism evidence="4 5">
    <name type="scientific">Tautonia sociabilis</name>
    <dbReference type="NCBI Taxonomy" id="2080755"/>
    <lineage>
        <taxon>Bacteria</taxon>
        <taxon>Pseudomonadati</taxon>
        <taxon>Planctomycetota</taxon>
        <taxon>Planctomycetia</taxon>
        <taxon>Isosphaerales</taxon>
        <taxon>Isosphaeraceae</taxon>
        <taxon>Tautonia</taxon>
    </lineage>
</organism>
<comment type="caution">
    <text evidence="4">The sequence shown here is derived from an EMBL/GenBank/DDBJ whole genome shotgun (WGS) entry which is preliminary data.</text>
</comment>
<dbReference type="PANTHER" id="PTHR21660">
    <property type="entry name" value="THIOESTERASE SUPERFAMILY MEMBER-RELATED"/>
    <property type="match status" value="1"/>
</dbReference>
<dbReference type="EMBL" id="RYZH01000014">
    <property type="protein sequence ID" value="RUL88084.1"/>
    <property type="molecule type" value="Genomic_DNA"/>
</dbReference>
<sequence>MPSVDDPTPLPPTPADLSFGGFWELLGMVPIPPARPDGPGRVMLRVGEHHLRSLGLMHGGVAAAMLDSFTGRAASASSPPGHHVVTIQLNVHFVRAARVGDVLIADGEVQHAGRRTAVVRGELRTEDGRLIATASGTFMHLPIGPMAGPDVAREQGAEA</sequence>
<gene>
    <name evidence="4" type="ORF">TsocGM_09075</name>
</gene>
<dbReference type="Proteomes" id="UP000280296">
    <property type="component" value="Unassembled WGS sequence"/>
</dbReference>
<dbReference type="RefSeq" id="WP_126724993.1">
    <property type="nucleotide sequence ID" value="NZ_RYZH01000014.1"/>
</dbReference>
<evidence type="ECO:0000256" key="2">
    <source>
        <dbReference type="ARBA" id="ARBA00022801"/>
    </source>
</evidence>
<evidence type="ECO:0000256" key="1">
    <source>
        <dbReference type="ARBA" id="ARBA00008324"/>
    </source>
</evidence>
<accession>A0A432MKY1</accession>
<dbReference type="Gene3D" id="3.10.129.10">
    <property type="entry name" value="Hotdog Thioesterase"/>
    <property type="match status" value="1"/>
</dbReference>
<dbReference type="InterPro" id="IPR006683">
    <property type="entry name" value="Thioestr_dom"/>
</dbReference>
<dbReference type="GO" id="GO:0047617">
    <property type="term" value="F:fatty acyl-CoA hydrolase activity"/>
    <property type="evidence" value="ECO:0007669"/>
    <property type="project" value="InterPro"/>
</dbReference>
<reference evidence="4 5" key="2">
    <citation type="submission" date="2019-01" db="EMBL/GenBank/DDBJ databases">
        <title>Tautonia sociabilis, a novel thermotolerant planctomycete of Isosphaeraceae family, isolated from a 4000 m deep subterranean habitat.</title>
        <authorList>
            <person name="Kovaleva O.L."/>
            <person name="Elcheninov A.G."/>
            <person name="Van Heerden E."/>
            <person name="Toshchakov S.V."/>
            <person name="Novikov A."/>
            <person name="Bonch-Osmolovskaya E.A."/>
            <person name="Kublanov I.V."/>
        </authorList>
    </citation>
    <scope>NUCLEOTIDE SEQUENCE [LARGE SCALE GENOMIC DNA]</scope>
    <source>
        <strain evidence="4 5">GM2012</strain>
    </source>
</reference>
<evidence type="ECO:0000259" key="3">
    <source>
        <dbReference type="Pfam" id="PF03061"/>
    </source>
</evidence>
<evidence type="ECO:0000313" key="4">
    <source>
        <dbReference type="EMBL" id="RUL88084.1"/>
    </source>
</evidence>
<protein>
    <submittedName>
        <fullName evidence="4">PaaI family thioesterase</fullName>
    </submittedName>
</protein>
<dbReference type="PANTHER" id="PTHR21660:SF1">
    <property type="entry name" value="ACYL-COENZYME A THIOESTERASE 13"/>
    <property type="match status" value="1"/>
</dbReference>
<evidence type="ECO:0000313" key="5">
    <source>
        <dbReference type="Proteomes" id="UP000280296"/>
    </source>
</evidence>
<feature type="domain" description="Thioesterase" evidence="3">
    <location>
        <begin position="55"/>
        <end position="131"/>
    </location>
</feature>
<dbReference type="AlphaFoldDB" id="A0A432MKY1"/>
<proteinExistence type="inferred from homology"/>
<dbReference type="InterPro" id="IPR039298">
    <property type="entry name" value="ACOT13"/>
</dbReference>
<dbReference type="CDD" id="cd03443">
    <property type="entry name" value="PaaI_thioesterase"/>
    <property type="match status" value="1"/>
</dbReference>
<dbReference type="OrthoDB" id="5505920at2"/>
<dbReference type="InterPro" id="IPR003736">
    <property type="entry name" value="PAAI_dom"/>
</dbReference>
<dbReference type="SUPFAM" id="SSF54637">
    <property type="entry name" value="Thioesterase/thiol ester dehydrase-isomerase"/>
    <property type="match status" value="1"/>
</dbReference>
<reference evidence="4 5" key="1">
    <citation type="submission" date="2018-12" db="EMBL/GenBank/DDBJ databases">
        <authorList>
            <person name="Toschakov S.V."/>
        </authorList>
    </citation>
    <scope>NUCLEOTIDE SEQUENCE [LARGE SCALE GENOMIC DNA]</scope>
    <source>
        <strain evidence="4 5">GM2012</strain>
    </source>
</reference>
<name>A0A432MKY1_9BACT</name>